<organism evidence="7 8">
    <name type="scientific">Mytilus edulis</name>
    <name type="common">Blue mussel</name>
    <dbReference type="NCBI Taxonomy" id="6550"/>
    <lineage>
        <taxon>Eukaryota</taxon>
        <taxon>Metazoa</taxon>
        <taxon>Spiralia</taxon>
        <taxon>Lophotrochozoa</taxon>
        <taxon>Mollusca</taxon>
        <taxon>Bivalvia</taxon>
        <taxon>Autobranchia</taxon>
        <taxon>Pteriomorphia</taxon>
        <taxon>Mytilida</taxon>
        <taxon>Mytiloidea</taxon>
        <taxon>Mytilidae</taxon>
        <taxon>Mytilinae</taxon>
        <taxon>Mytilus</taxon>
    </lineage>
</organism>
<comment type="caution">
    <text evidence="7">The sequence shown here is derived from an EMBL/GenBank/DDBJ whole genome shotgun (WGS) entry which is preliminary data.</text>
</comment>
<dbReference type="AlphaFoldDB" id="A0A8S3UHR9"/>
<keyword evidence="2 5" id="KW-0812">Transmembrane</keyword>
<evidence type="ECO:0000259" key="6">
    <source>
        <dbReference type="PROSITE" id="PS50262"/>
    </source>
</evidence>
<dbReference type="Proteomes" id="UP000683360">
    <property type="component" value="Unassembled WGS sequence"/>
</dbReference>
<feature type="domain" description="G-protein coupled receptors family 1 profile" evidence="6">
    <location>
        <begin position="54"/>
        <end position="339"/>
    </location>
</feature>
<feature type="transmembrane region" description="Helical" evidence="5">
    <location>
        <begin position="81"/>
        <end position="103"/>
    </location>
</feature>
<protein>
    <recommendedName>
        <fullName evidence="6">G-protein coupled receptors family 1 profile domain-containing protein</fullName>
    </recommendedName>
</protein>
<evidence type="ECO:0000256" key="2">
    <source>
        <dbReference type="ARBA" id="ARBA00022692"/>
    </source>
</evidence>
<accession>A0A8S3UHR9</accession>
<feature type="transmembrane region" description="Helical" evidence="5">
    <location>
        <begin position="322"/>
        <end position="342"/>
    </location>
</feature>
<comment type="subcellular location">
    <subcellularLocation>
        <location evidence="1">Membrane</location>
    </subcellularLocation>
</comment>
<evidence type="ECO:0000256" key="4">
    <source>
        <dbReference type="ARBA" id="ARBA00023136"/>
    </source>
</evidence>
<gene>
    <name evidence="7" type="ORF">MEDL_57217</name>
</gene>
<dbReference type="Gene3D" id="1.20.1070.10">
    <property type="entry name" value="Rhodopsin 7-helix transmembrane proteins"/>
    <property type="match status" value="1"/>
</dbReference>
<evidence type="ECO:0000256" key="5">
    <source>
        <dbReference type="SAM" id="Phobius"/>
    </source>
</evidence>
<dbReference type="PROSITE" id="PS50262">
    <property type="entry name" value="G_PROTEIN_RECEP_F1_2"/>
    <property type="match status" value="1"/>
</dbReference>
<evidence type="ECO:0000313" key="7">
    <source>
        <dbReference type="EMBL" id="CAG2245184.1"/>
    </source>
</evidence>
<evidence type="ECO:0000256" key="1">
    <source>
        <dbReference type="ARBA" id="ARBA00004370"/>
    </source>
</evidence>
<dbReference type="PANTHER" id="PTHR47023:SF1">
    <property type="entry name" value="SEX PEPTIDE RECEPTOR"/>
    <property type="match status" value="1"/>
</dbReference>
<dbReference type="OrthoDB" id="10357319at2759"/>
<keyword evidence="8" id="KW-1185">Reference proteome</keyword>
<reference evidence="7" key="1">
    <citation type="submission" date="2021-03" db="EMBL/GenBank/DDBJ databases">
        <authorList>
            <person name="Bekaert M."/>
        </authorList>
    </citation>
    <scope>NUCLEOTIDE SEQUENCE</scope>
</reference>
<sequence>MPPTDISAWQKDFMHSVHDLNAVKSIQESSYFSPKQIYSVNTQQFYIYVQPVIITLIIIWLILSLKLLWIKDFTKKYGLMTAYTCLDILAFIMQDIFLIIFLSSADNYIQYEWCYVFEAFTQYVPGCLHMVATWLKLGQSIRMFLIFYKPLHVKIILSNFKIMLYIFVSVVISCAISVGSFTTSVTFGKAFLMDRATGNIKEVCRDDNFFKIKSENSSRSKQAIAVQILIEVYKGFLPSLCMILLTGGILFLLKRQEHMRTDINRQQTNREEADERLAQVTILATVIYTIVALPSLLVYILLQLQSESQIMHSHSIYEVLSVLHSAFVICNVPITFIIYSWLSKDVRNIFYNLKKRICKYL</sequence>
<dbReference type="GO" id="GO:0016020">
    <property type="term" value="C:membrane"/>
    <property type="evidence" value="ECO:0007669"/>
    <property type="project" value="UniProtKB-SubCell"/>
</dbReference>
<dbReference type="InterPro" id="IPR053071">
    <property type="entry name" value="GPCR1-related_rcpt"/>
</dbReference>
<feature type="transmembrane region" description="Helical" evidence="5">
    <location>
        <begin position="280"/>
        <end position="302"/>
    </location>
</feature>
<dbReference type="PANTHER" id="PTHR47023">
    <property type="entry name" value="SEX PEPTIDE RECEPTOR"/>
    <property type="match status" value="1"/>
</dbReference>
<dbReference type="SUPFAM" id="SSF81321">
    <property type="entry name" value="Family A G protein-coupled receptor-like"/>
    <property type="match status" value="1"/>
</dbReference>
<keyword evidence="3 5" id="KW-1133">Transmembrane helix</keyword>
<feature type="transmembrane region" description="Helical" evidence="5">
    <location>
        <begin position="45"/>
        <end position="69"/>
    </location>
</feature>
<dbReference type="InterPro" id="IPR017452">
    <property type="entry name" value="GPCR_Rhodpsn_7TM"/>
</dbReference>
<proteinExistence type="predicted"/>
<feature type="transmembrane region" description="Helical" evidence="5">
    <location>
        <begin position="123"/>
        <end position="141"/>
    </location>
</feature>
<feature type="transmembrane region" description="Helical" evidence="5">
    <location>
        <begin position="162"/>
        <end position="183"/>
    </location>
</feature>
<evidence type="ECO:0000256" key="3">
    <source>
        <dbReference type="ARBA" id="ARBA00022989"/>
    </source>
</evidence>
<name>A0A8S3UHR9_MYTED</name>
<keyword evidence="4 5" id="KW-0472">Membrane</keyword>
<feature type="transmembrane region" description="Helical" evidence="5">
    <location>
        <begin position="236"/>
        <end position="253"/>
    </location>
</feature>
<evidence type="ECO:0000313" key="8">
    <source>
        <dbReference type="Proteomes" id="UP000683360"/>
    </source>
</evidence>
<dbReference type="EMBL" id="CAJPWZ010002762">
    <property type="protein sequence ID" value="CAG2245184.1"/>
    <property type="molecule type" value="Genomic_DNA"/>
</dbReference>